<feature type="transmembrane region" description="Helical" evidence="1">
    <location>
        <begin position="6"/>
        <end position="27"/>
    </location>
</feature>
<dbReference type="AlphaFoldDB" id="A0A2T6B8J7"/>
<evidence type="ECO:0000313" key="3">
    <source>
        <dbReference type="Proteomes" id="UP000244224"/>
    </source>
</evidence>
<sequence>MSIFQGAVYALGWGLALNLAWVLHLAASRPARLRDLFNISAGSRIREELHTMSRWRAGAHLWGAFLGVLAASLLIFRALFGFLPGDWGGQDEFGAFVPARDGLAGLAALTVSVIAFRALERSATR</sequence>
<feature type="transmembrane region" description="Helical" evidence="1">
    <location>
        <begin position="102"/>
        <end position="119"/>
    </location>
</feature>
<gene>
    <name evidence="2" type="ORF">C8N34_102131</name>
</gene>
<accession>A0A2T6B8J7</accession>
<protein>
    <submittedName>
        <fullName evidence="2">Uncharacterized protein</fullName>
    </submittedName>
</protein>
<proteinExistence type="predicted"/>
<reference evidence="2 3" key="1">
    <citation type="submission" date="2018-04" db="EMBL/GenBank/DDBJ databases">
        <title>Genomic Encyclopedia of Archaeal and Bacterial Type Strains, Phase II (KMG-II): from individual species to whole genera.</title>
        <authorList>
            <person name="Goeker M."/>
        </authorList>
    </citation>
    <scope>NUCLEOTIDE SEQUENCE [LARGE SCALE GENOMIC DNA]</scope>
    <source>
        <strain evidence="2 3">DSM 21823</strain>
    </source>
</reference>
<feature type="transmembrane region" description="Helical" evidence="1">
    <location>
        <begin position="61"/>
        <end position="82"/>
    </location>
</feature>
<dbReference type="RefSeq" id="WP_108127722.1">
    <property type="nucleotide sequence ID" value="NZ_QBKP01000002.1"/>
</dbReference>
<evidence type="ECO:0000256" key="1">
    <source>
        <dbReference type="SAM" id="Phobius"/>
    </source>
</evidence>
<dbReference type="EMBL" id="QBKP01000002">
    <property type="protein sequence ID" value="PTX52352.1"/>
    <property type="molecule type" value="Genomic_DNA"/>
</dbReference>
<comment type="caution">
    <text evidence="2">The sequence shown here is derived from an EMBL/GenBank/DDBJ whole genome shotgun (WGS) entry which is preliminary data.</text>
</comment>
<organism evidence="2 3">
    <name type="scientific">Gemmobacter caeni</name>
    <dbReference type="NCBI Taxonomy" id="589035"/>
    <lineage>
        <taxon>Bacteria</taxon>
        <taxon>Pseudomonadati</taxon>
        <taxon>Pseudomonadota</taxon>
        <taxon>Alphaproteobacteria</taxon>
        <taxon>Rhodobacterales</taxon>
        <taxon>Paracoccaceae</taxon>
        <taxon>Gemmobacter</taxon>
    </lineage>
</organism>
<keyword evidence="1" id="KW-0472">Membrane</keyword>
<evidence type="ECO:0000313" key="2">
    <source>
        <dbReference type="EMBL" id="PTX52352.1"/>
    </source>
</evidence>
<name>A0A2T6B8J7_9RHOB</name>
<dbReference type="Proteomes" id="UP000244224">
    <property type="component" value="Unassembled WGS sequence"/>
</dbReference>
<keyword evidence="1" id="KW-0812">Transmembrane</keyword>
<keyword evidence="1" id="KW-1133">Transmembrane helix</keyword>
<keyword evidence="3" id="KW-1185">Reference proteome</keyword>